<keyword evidence="3" id="KW-1185">Reference proteome</keyword>
<dbReference type="AlphaFoldDB" id="A0A917J0Y2"/>
<reference evidence="2" key="2">
    <citation type="submission" date="2020-09" db="EMBL/GenBank/DDBJ databases">
        <authorList>
            <person name="Sun Q."/>
            <person name="Zhou Y."/>
        </authorList>
    </citation>
    <scope>NUCLEOTIDE SEQUENCE</scope>
    <source>
        <strain evidence="2">CGMCC 1.15290</strain>
    </source>
</reference>
<evidence type="ECO:0000313" key="3">
    <source>
        <dbReference type="Proteomes" id="UP000627292"/>
    </source>
</evidence>
<dbReference type="EMBL" id="BMIB01000004">
    <property type="protein sequence ID" value="GGH75256.1"/>
    <property type="molecule type" value="Genomic_DNA"/>
</dbReference>
<evidence type="ECO:0000313" key="2">
    <source>
        <dbReference type="EMBL" id="GGH75256.1"/>
    </source>
</evidence>
<accession>A0A917J0Y2</accession>
<name>A0A917J0Y2_9BACT</name>
<feature type="domain" description="PPM-type phosphatase" evidence="1">
    <location>
        <begin position="10"/>
        <end position="222"/>
    </location>
</feature>
<dbReference type="InterPro" id="IPR001932">
    <property type="entry name" value="PPM-type_phosphatase-like_dom"/>
</dbReference>
<sequence length="255" mass="28650">MWKAIGKSVVGVSHLQGNTACEDALQYTVYTSPEEEEILIAFVSDGAGSAKQAAMASQLAVTTALGFVQEQLQQQGVLAEKHLYQLADQVYDALQQQAYIRQLPLEEFSCTLLGCVVFNSYACFIQVGDGAIVKYNDNDFYTPVWWPHNGEYMNTTAFINDNSFRYLKVLVTEEAITELALFTDGLQMLALNYETETAHHPFFKDMFKWLRFASQPEEVAILNGKLEEYLGGALINKLTDDDKTLFLATRLQQPQ</sequence>
<dbReference type="SUPFAM" id="SSF81606">
    <property type="entry name" value="PP2C-like"/>
    <property type="match status" value="1"/>
</dbReference>
<dbReference type="Gene3D" id="3.60.40.10">
    <property type="entry name" value="PPM-type phosphatase domain"/>
    <property type="match status" value="1"/>
</dbReference>
<proteinExistence type="predicted"/>
<reference evidence="2" key="1">
    <citation type="journal article" date="2014" name="Int. J. Syst. Evol. Microbiol.">
        <title>Complete genome sequence of Corynebacterium casei LMG S-19264T (=DSM 44701T), isolated from a smear-ripened cheese.</title>
        <authorList>
            <consortium name="US DOE Joint Genome Institute (JGI-PGF)"/>
            <person name="Walter F."/>
            <person name="Albersmeier A."/>
            <person name="Kalinowski J."/>
            <person name="Ruckert C."/>
        </authorList>
    </citation>
    <scope>NUCLEOTIDE SEQUENCE</scope>
    <source>
        <strain evidence="2">CGMCC 1.15290</strain>
    </source>
</reference>
<dbReference type="Pfam" id="PF13672">
    <property type="entry name" value="PP2C_2"/>
    <property type="match status" value="1"/>
</dbReference>
<comment type="caution">
    <text evidence="2">The sequence shown here is derived from an EMBL/GenBank/DDBJ whole genome shotgun (WGS) entry which is preliminary data.</text>
</comment>
<dbReference type="InterPro" id="IPR036457">
    <property type="entry name" value="PPM-type-like_dom_sf"/>
</dbReference>
<dbReference type="Proteomes" id="UP000627292">
    <property type="component" value="Unassembled WGS sequence"/>
</dbReference>
<protein>
    <recommendedName>
        <fullName evidence="1">PPM-type phosphatase domain-containing protein</fullName>
    </recommendedName>
</protein>
<evidence type="ECO:0000259" key="1">
    <source>
        <dbReference type="Pfam" id="PF13672"/>
    </source>
</evidence>
<gene>
    <name evidence="2" type="primary">yegK</name>
    <name evidence="2" type="ORF">GCM10011379_38650</name>
</gene>
<organism evidence="2 3">
    <name type="scientific">Filimonas zeae</name>
    <dbReference type="NCBI Taxonomy" id="1737353"/>
    <lineage>
        <taxon>Bacteria</taxon>
        <taxon>Pseudomonadati</taxon>
        <taxon>Bacteroidota</taxon>
        <taxon>Chitinophagia</taxon>
        <taxon>Chitinophagales</taxon>
        <taxon>Chitinophagaceae</taxon>
        <taxon>Filimonas</taxon>
    </lineage>
</organism>